<dbReference type="PANTHER" id="PTHR24173:SF74">
    <property type="entry name" value="ANKYRIN REPEAT DOMAIN-CONTAINING PROTEIN 16"/>
    <property type="match status" value="1"/>
</dbReference>
<evidence type="ECO:0000256" key="1">
    <source>
        <dbReference type="ARBA" id="ARBA00022737"/>
    </source>
</evidence>
<organism evidence="6">
    <name type="scientific">Noctiluca scintillans</name>
    <name type="common">Sea sparkle</name>
    <name type="synonym">Red tide dinoflagellate</name>
    <dbReference type="NCBI Taxonomy" id="2966"/>
    <lineage>
        <taxon>Eukaryota</taxon>
        <taxon>Sar</taxon>
        <taxon>Alveolata</taxon>
        <taxon>Dinophyceae</taxon>
        <taxon>Noctilucales</taxon>
        <taxon>Noctilucaceae</taxon>
        <taxon>Noctiluca</taxon>
    </lineage>
</organism>
<name>A0A7S1AI21_NOCSC</name>
<dbReference type="SUPFAM" id="SSF56399">
    <property type="entry name" value="ADP-ribosylation"/>
    <property type="match status" value="1"/>
</dbReference>
<dbReference type="InterPro" id="IPR002110">
    <property type="entry name" value="Ankyrin_rpt"/>
</dbReference>
<evidence type="ECO:0000256" key="3">
    <source>
        <dbReference type="PROSITE-ProRule" id="PRU00023"/>
    </source>
</evidence>
<keyword evidence="1" id="KW-0677">Repeat</keyword>
<protein>
    <recommendedName>
        <fullName evidence="4">Poly [ADP-ribose] polymerase</fullName>
        <shortName evidence="4">PARP</shortName>
        <ecNumber evidence="4">2.4.2.-</ecNumber>
    </recommendedName>
</protein>
<feature type="repeat" description="ANK" evidence="3">
    <location>
        <begin position="92"/>
        <end position="124"/>
    </location>
</feature>
<dbReference type="EC" id="2.4.2.-" evidence="4"/>
<sequence>MGCSGFTGFTSIDQSAAVQEITWDDVASAVARGSASDIRALVNANPKAVEGVDVNGDTLLHHAVCKDVGQNALCLEVLLERPGASMNAVNDSGWTAMHCAAAVGHAKAMRILARSNAKCDILDRNLQSPLHLAALGGYASCLDGPIGCGIDVLSVVNGEGRTVLHLVASLGNEDCAKVLLRNRPARSALNAQDNFGGTAVHEAAGAGAADVLQALMVAGASITIETFDGATPLQLAVFQNHIKCIALLSGREVHHLNDNSNNKEVLLTAVEQTEAEGGAGLVPASAAVAVEIQNIMDSTWKNRTTRDRSFSSVPHFTVVQVLENTNTGLWEQYTERRGDLSLHYVKRLGDIKTATAGWAALLHEPLQAAVNEAFLFHGTVPAAVQKICADGFRIDLAGTHRGALYGPGIYLAEASSKADEYAGDDKVGLYKGLYAMLFCRVSLGNPVITTEDCPNVNQLQHQLSLETNHSILGDREMTKGTFREFVVPAGNMAFPAFVVIYRRSAY</sequence>
<dbReference type="Pfam" id="PF00644">
    <property type="entry name" value="PARP"/>
    <property type="match status" value="1"/>
</dbReference>
<keyword evidence="4" id="KW-0808">Transferase</keyword>
<dbReference type="EMBL" id="HBFQ01041281">
    <property type="protein sequence ID" value="CAD8854910.1"/>
    <property type="molecule type" value="Transcribed_RNA"/>
</dbReference>
<dbReference type="SMART" id="SM00248">
    <property type="entry name" value="ANK"/>
    <property type="match status" value="6"/>
</dbReference>
<dbReference type="GO" id="GO:0003950">
    <property type="term" value="F:NAD+ poly-ADP-ribosyltransferase activity"/>
    <property type="evidence" value="ECO:0007669"/>
    <property type="project" value="UniProtKB-UniRule"/>
</dbReference>
<evidence type="ECO:0000313" key="6">
    <source>
        <dbReference type="EMBL" id="CAD8854910.1"/>
    </source>
</evidence>
<dbReference type="InterPro" id="IPR012317">
    <property type="entry name" value="Poly(ADP-ribose)pol_cat_dom"/>
</dbReference>
<proteinExistence type="predicted"/>
<keyword evidence="4" id="KW-0328">Glycosyltransferase</keyword>
<dbReference type="Gene3D" id="1.25.40.20">
    <property type="entry name" value="Ankyrin repeat-containing domain"/>
    <property type="match status" value="3"/>
</dbReference>
<feature type="repeat" description="ANK" evidence="3">
    <location>
        <begin position="195"/>
        <end position="227"/>
    </location>
</feature>
<keyword evidence="2 3" id="KW-0040">ANK repeat</keyword>
<dbReference type="PROSITE" id="PS51059">
    <property type="entry name" value="PARP_CATALYTIC"/>
    <property type="match status" value="1"/>
</dbReference>
<keyword evidence="4" id="KW-0520">NAD</keyword>
<dbReference type="Pfam" id="PF12796">
    <property type="entry name" value="Ank_2"/>
    <property type="match status" value="1"/>
</dbReference>
<feature type="domain" description="PARP catalytic" evidence="5">
    <location>
        <begin position="239"/>
        <end position="506"/>
    </location>
</feature>
<evidence type="ECO:0000256" key="2">
    <source>
        <dbReference type="ARBA" id="ARBA00023043"/>
    </source>
</evidence>
<reference evidence="6" key="1">
    <citation type="submission" date="2021-01" db="EMBL/GenBank/DDBJ databases">
        <authorList>
            <person name="Corre E."/>
            <person name="Pelletier E."/>
            <person name="Niang G."/>
            <person name="Scheremetjew M."/>
            <person name="Finn R."/>
            <person name="Kale V."/>
            <person name="Holt S."/>
            <person name="Cochrane G."/>
            <person name="Meng A."/>
            <person name="Brown T."/>
            <person name="Cohen L."/>
        </authorList>
    </citation>
    <scope>NUCLEOTIDE SEQUENCE</scope>
</reference>
<dbReference type="AlphaFoldDB" id="A0A7S1AI21"/>
<dbReference type="Gene3D" id="3.90.228.10">
    <property type="match status" value="1"/>
</dbReference>
<evidence type="ECO:0000256" key="4">
    <source>
        <dbReference type="RuleBase" id="RU362114"/>
    </source>
</evidence>
<dbReference type="SUPFAM" id="SSF48403">
    <property type="entry name" value="Ankyrin repeat"/>
    <property type="match status" value="1"/>
</dbReference>
<accession>A0A7S1AI21</accession>
<dbReference type="Pfam" id="PF13637">
    <property type="entry name" value="Ank_4"/>
    <property type="match status" value="1"/>
</dbReference>
<evidence type="ECO:0000259" key="5">
    <source>
        <dbReference type="PROSITE" id="PS51059"/>
    </source>
</evidence>
<gene>
    <name evidence="6" type="ORF">NSCI0253_LOCUS29262</name>
</gene>
<dbReference type="PANTHER" id="PTHR24173">
    <property type="entry name" value="ANKYRIN REPEAT CONTAINING"/>
    <property type="match status" value="1"/>
</dbReference>
<dbReference type="InterPro" id="IPR036770">
    <property type="entry name" value="Ankyrin_rpt-contain_sf"/>
</dbReference>
<dbReference type="PROSITE" id="PS50088">
    <property type="entry name" value="ANK_REPEAT"/>
    <property type="match status" value="2"/>
</dbReference>